<dbReference type="AlphaFoldDB" id="A0A9J5XHT0"/>
<proteinExistence type="predicted"/>
<reference evidence="2 3" key="1">
    <citation type="submission" date="2020-09" db="EMBL/GenBank/DDBJ databases">
        <title>De no assembly of potato wild relative species, Solanum commersonii.</title>
        <authorList>
            <person name="Cho K."/>
        </authorList>
    </citation>
    <scope>NUCLEOTIDE SEQUENCE [LARGE SCALE GENOMIC DNA]</scope>
    <source>
        <strain evidence="2">LZ3.2</strain>
        <tissue evidence="2">Leaf</tissue>
    </source>
</reference>
<feature type="compositionally biased region" description="Basic and acidic residues" evidence="1">
    <location>
        <begin position="26"/>
        <end position="35"/>
    </location>
</feature>
<evidence type="ECO:0000256" key="1">
    <source>
        <dbReference type="SAM" id="MobiDB-lite"/>
    </source>
</evidence>
<gene>
    <name evidence="2" type="ORF">H5410_047601</name>
</gene>
<name>A0A9J5XHT0_SOLCO</name>
<organism evidence="2 3">
    <name type="scientific">Solanum commersonii</name>
    <name type="common">Commerson's wild potato</name>
    <name type="synonym">Commerson's nightshade</name>
    <dbReference type="NCBI Taxonomy" id="4109"/>
    <lineage>
        <taxon>Eukaryota</taxon>
        <taxon>Viridiplantae</taxon>
        <taxon>Streptophyta</taxon>
        <taxon>Embryophyta</taxon>
        <taxon>Tracheophyta</taxon>
        <taxon>Spermatophyta</taxon>
        <taxon>Magnoliopsida</taxon>
        <taxon>eudicotyledons</taxon>
        <taxon>Gunneridae</taxon>
        <taxon>Pentapetalae</taxon>
        <taxon>asterids</taxon>
        <taxon>lamiids</taxon>
        <taxon>Solanales</taxon>
        <taxon>Solanaceae</taxon>
        <taxon>Solanoideae</taxon>
        <taxon>Solaneae</taxon>
        <taxon>Solanum</taxon>
    </lineage>
</organism>
<dbReference type="EMBL" id="JACXVP010000009">
    <property type="protein sequence ID" value="KAG5587167.1"/>
    <property type="molecule type" value="Genomic_DNA"/>
</dbReference>
<protein>
    <submittedName>
        <fullName evidence="2">Uncharacterized protein</fullName>
    </submittedName>
</protein>
<dbReference type="Proteomes" id="UP000824120">
    <property type="component" value="Chromosome 9"/>
</dbReference>
<accession>A0A9J5XHT0</accession>
<sequence>MLVEQKLLNTSGLDDTNHESGTSYKKGVDDEKYSNDDIDVSKSNGMQNNEDVIQFEISSNENNKTCQIDVVEKFEKNQIYDIKNK</sequence>
<evidence type="ECO:0000313" key="3">
    <source>
        <dbReference type="Proteomes" id="UP000824120"/>
    </source>
</evidence>
<feature type="region of interest" description="Disordered" evidence="1">
    <location>
        <begin position="1"/>
        <end position="47"/>
    </location>
</feature>
<comment type="caution">
    <text evidence="2">The sequence shown here is derived from an EMBL/GenBank/DDBJ whole genome shotgun (WGS) entry which is preliminary data.</text>
</comment>
<keyword evidence="3" id="KW-1185">Reference proteome</keyword>
<evidence type="ECO:0000313" key="2">
    <source>
        <dbReference type="EMBL" id="KAG5587167.1"/>
    </source>
</evidence>
<feature type="compositionally biased region" description="Polar residues" evidence="1">
    <location>
        <begin position="7"/>
        <end position="23"/>
    </location>
</feature>